<proteinExistence type="predicted"/>
<gene>
    <name evidence="2" type="ORF">H3H32_11325</name>
</gene>
<protein>
    <submittedName>
        <fullName evidence="2">DJ-1/PfpI family protein</fullName>
    </submittedName>
</protein>
<evidence type="ECO:0000313" key="3">
    <source>
        <dbReference type="Proteomes" id="UP000515369"/>
    </source>
</evidence>
<keyword evidence="3" id="KW-1185">Reference proteome</keyword>
<dbReference type="PANTHER" id="PTHR43130:SF3">
    <property type="entry name" value="HTH-TYPE TRANSCRIPTIONAL REGULATOR RV1931C"/>
    <property type="match status" value="1"/>
</dbReference>
<dbReference type="Proteomes" id="UP000515369">
    <property type="component" value="Chromosome"/>
</dbReference>
<feature type="domain" description="DJ-1/PfpI" evidence="1">
    <location>
        <begin position="6"/>
        <end position="182"/>
    </location>
</feature>
<dbReference type="InterPro" id="IPR029062">
    <property type="entry name" value="Class_I_gatase-like"/>
</dbReference>
<accession>A0A7G5H2T9</accession>
<evidence type="ECO:0000259" key="1">
    <source>
        <dbReference type="Pfam" id="PF01965"/>
    </source>
</evidence>
<evidence type="ECO:0000313" key="2">
    <source>
        <dbReference type="EMBL" id="QMW05431.1"/>
    </source>
</evidence>
<dbReference type="PANTHER" id="PTHR43130">
    <property type="entry name" value="ARAC-FAMILY TRANSCRIPTIONAL REGULATOR"/>
    <property type="match status" value="1"/>
</dbReference>
<dbReference type="InterPro" id="IPR002818">
    <property type="entry name" value="DJ-1/PfpI"/>
</dbReference>
<dbReference type="SUPFAM" id="SSF52317">
    <property type="entry name" value="Class I glutamine amidotransferase-like"/>
    <property type="match status" value="1"/>
</dbReference>
<dbReference type="InterPro" id="IPR052158">
    <property type="entry name" value="INH-QAR"/>
</dbReference>
<dbReference type="AlphaFoldDB" id="A0A7G5H2T9"/>
<dbReference type="RefSeq" id="WP_182462808.1">
    <property type="nucleotide sequence ID" value="NZ_CP059732.1"/>
</dbReference>
<name>A0A7G5H2T9_9BACT</name>
<reference evidence="2 3" key="1">
    <citation type="submission" date="2020-07" db="EMBL/GenBank/DDBJ databases">
        <title>Spirosoma foliorum sp. nov., isolated from the leaves on the Nejang mountain Korea, Republic of.</title>
        <authorList>
            <person name="Ho H."/>
            <person name="Lee Y.-J."/>
            <person name="Nurcahyanto D.-A."/>
            <person name="Kim S.-G."/>
        </authorList>
    </citation>
    <scope>NUCLEOTIDE SEQUENCE [LARGE SCALE GENOMIC DNA]</scope>
    <source>
        <strain evidence="2 3">PL0136</strain>
    </source>
</reference>
<dbReference type="Gene3D" id="3.40.50.880">
    <property type="match status" value="1"/>
</dbReference>
<dbReference type="KEGG" id="sfol:H3H32_11325"/>
<dbReference type="Pfam" id="PF01965">
    <property type="entry name" value="DJ-1_PfpI"/>
    <property type="match status" value="1"/>
</dbReference>
<dbReference type="CDD" id="cd03139">
    <property type="entry name" value="GATase1_PfpI_2"/>
    <property type="match status" value="1"/>
</dbReference>
<sequence length="212" mass="23485">MTKINVAVLVYPGFELIDMNGPIDVFVKANRYNQHKNVYQVFTVAESLDEIRSEHSTVRITPDYALSNSPQPDIIVIPGKIMSTDSPEGFGSVSNELITWIKKQAQHTGITIMSVCVGIYILAKTGLLANRRATTHWLSISDVQEQYPDIMLVKNVRFVPDGNIITTGGVTSGIDGALYLLETMEDPDFSQKIADIMVYNREAPLPPNTLLT</sequence>
<organism evidence="2 3">
    <name type="scientific">Spirosoma foliorum</name>
    <dbReference type="NCBI Taxonomy" id="2710596"/>
    <lineage>
        <taxon>Bacteria</taxon>
        <taxon>Pseudomonadati</taxon>
        <taxon>Bacteroidota</taxon>
        <taxon>Cytophagia</taxon>
        <taxon>Cytophagales</taxon>
        <taxon>Cytophagaceae</taxon>
        <taxon>Spirosoma</taxon>
    </lineage>
</organism>
<dbReference type="EMBL" id="CP059732">
    <property type="protein sequence ID" value="QMW05431.1"/>
    <property type="molecule type" value="Genomic_DNA"/>
</dbReference>